<proteinExistence type="predicted"/>
<comment type="caution">
    <text evidence="1">The sequence shown here is derived from an EMBL/GenBank/DDBJ whole genome shotgun (WGS) entry which is preliminary data.</text>
</comment>
<name>A0ABV4P7S8_9GAMM</name>
<evidence type="ECO:0000313" key="2">
    <source>
        <dbReference type="Proteomes" id="UP001569428"/>
    </source>
</evidence>
<accession>A0ABV4P7S8</accession>
<dbReference type="PANTHER" id="PTHR36455:SF1">
    <property type="entry name" value="BLR8292 PROTEIN"/>
    <property type="match status" value="1"/>
</dbReference>
<keyword evidence="2" id="KW-1185">Reference proteome</keyword>
<dbReference type="Proteomes" id="UP001569428">
    <property type="component" value="Unassembled WGS sequence"/>
</dbReference>
<dbReference type="PANTHER" id="PTHR36455">
    <property type="match status" value="1"/>
</dbReference>
<dbReference type="Pfam" id="PF05717">
    <property type="entry name" value="TnpB_IS66"/>
    <property type="match status" value="1"/>
</dbReference>
<evidence type="ECO:0000313" key="1">
    <source>
        <dbReference type="EMBL" id="MFA0814065.1"/>
    </source>
</evidence>
<dbReference type="EMBL" id="JBGMEK010000225">
    <property type="protein sequence ID" value="MFA0814065.1"/>
    <property type="molecule type" value="Genomic_DNA"/>
</dbReference>
<dbReference type="NCBIfam" id="NF033819">
    <property type="entry name" value="IS66_TnpB"/>
    <property type="match status" value="1"/>
</dbReference>
<dbReference type="InterPro" id="IPR008878">
    <property type="entry name" value="Transposase_IS66_Orf2"/>
</dbReference>
<reference evidence="1 2" key="1">
    <citation type="submission" date="2024-08" db="EMBL/GenBank/DDBJ databases">
        <authorList>
            <person name="Ishaq N."/>
        </authorList>
    </citation>
    <scope>NUCLEOTIDE SEQUENCE [LARGE SCALE GENOMIC DNA]</scope>
    <source>
        <strain evidence="1 2">DSM 18651</strain>
    </source>
</reference>
<protein>
    <submittedName>
        <fullName evidence="1">IS66 family insertion sequence element accessory protein TnpB</fullName>
    </submittedName>
</protein>
<dbReference type="RefSeq" id="WP_371841911.1">
    <property type="nucleotide sequence ID" value="NZ_JBGMEK010000225.1"/>
</dbReference>
<sequence length="81" mass="10124">MWLPFNVKDWFYRQPIDFRKKIDGIILFMADTLHKDPTFVQLFVFRNKKADKIRMLYWEDSGFWLLYKRNEKLRFIFLGIN</sequence>
<organism evidence="1 2">
    <name type="scientific">Microbulbifer epialgicus</name>
    <dbReference type="NCBI Taxonomy" id="393907"/>
    <lineage>
        <taxon>Bacteria</taxon>
        <taxon>Pseudomonadati</taxon>
        <taxon>Pseudomonadota</taxon>
        <taxon>Gammaproteobacteria</taxon>
        <taxon>Cellvibrionales</taxon>
        <taxon>Microbulbiferaceae</taxon>
        <taxon>Microbulbifer</taxon>
    </lineage>
</organism>
<gene>
    <name evidence="1" type="primary">tnpB</name>
    <name evidence="1" type="ORF">ACCI49_24675</name>
</gene>